<evidence type="ECO:0000313" key="3">
    <source>
        <dbReference type="EMBL" id="GAA1660430.1"/>
    </source>
</evidence>
<feature type="transmembrane region" description="Helical" evidence="2">
    <location>
        <begin position="224"/>
        <end position="245"/>
    </location>
</feature>
<reference evidence="3 4" key="1">
    <citation type="journal article" date="2019" name="Int. J. Syst. Evol. Microbiol.">
        <title>The Global Catalogue of Microorganisms (GCM) 10K type strain sequencing project: providing services to taxonomists for standard genome sequencing and annotation.</title>
        <authorList>
            <consortium name="The Broad Institute Genomics Platform"/>
            <consortium name="The Broad Institute Genome Sequencing Center for Infectious Disease"/>
            <person name="Wu L."/>
            <person name="Ma J."/>
        </authorList>
    </citation>
    <scope>NUCLEOTIDE SEQUENCE [LARGE SCALE GENOMIC DNA]</scope>
    <source>
        <strain evidence="3 4">JCM 14718</strain>
    </source>
</reference>
<gene>
    <name evidence="3" type="ORF">GCM10009765_07340</name>
</gene>
<feature type="compositionally biased region" description="Low complexity" evidence="1">
    <location>
        <begin position="286"/>
        <end position="305"/>
    </location>
</feature>
<keyword evidence="4" id="KW-1185">Reference proteome</keyword>
<name>A0ABN2FVE8_9ACTN</name>
<protein>
    <recommendedName>
        <fullName evidence="5">Hydrolytic protein</fullName>
    </recommendedName>
</protein>
<organism evidence="3 4">
    <name type="scientific">Fodinicola feengrottensis</name>
    <dbReference type="NCBI Taxonomy" id="435914"/>
    <lineage>
        <taxon>Bacteria</taxon>
        <taxon>Bacillati</taxon>
        <taxon>Actinomycetota</taxon>
        <taxon>Actinomycetes</taxon>
        <taxon>Mycobacteriales</taxon>
        <taxon>Fodinicola</taxon>
    </lineage>
</organism>
<evidence type="ECO:0008006" key="5">
    <source>
        <dbReference type="Google" id="ProtNLM"/>
    </source>
</evidence>
<sequence length="450" mass="46960">MPFVSTHATLDAPTLDIEPGATASCGVTIRNSSPIIEQYRFEVVGPAAGWATIEPAVVNIYPDNDAEVSVTFSPPRSSRVPAGEVPYAVRVLPAENPAAATAVEGLVRIRPFFQTTAEISPRTSRGRRRARHEVAVDNTGNVPVHVELSGGDPDGQLTVRPRPSMLTVQPGQALFSAIDVRARRAYWRGQPITRPFQVMVSPGDGAPIVLDANMLQVAILPRNILKWVAAILALIILAAAAWFLLAKPAIDSAAQKAAEDAAGQSAAAVQAAQSAAAAANRRLDKAGIPPDGAAPAPSATPSGKAPVVANASTQLAAHANNGQQSAVTTDPRDLATLVPVKGGVYTVPQIDITNPQKDTGTIEILVDGVPKWTQALDNLFELPFKFDPALVLTTAKAGGQDGTKPHVLAIRINCTKAGDPIPLNGKVQGGGTCREYGSVTYTSVTPPATN</sequence>
<evidence type="ECO:0000313" key="4">
    <source>
        <dbReference type="Proteomes" id="UP001500618"/>
    </source>
</evidence>
<dbReference type="EMBL" id="BAAANY010000002">
    <property type="protein sequence ID" value="GAA1660430.1"/>
    <property type="molecule type" value="Genomic_DNA"/>
</dbReference>
<keyword evidence="2" id="KW-0472">Membrane</keyword>
<accession>A0ABN2FVE8</accession>
<evidence type="ECO:0000256" key="1">
    <source>
        <dbReference type="SAM" id="MobiDB-lite"/>
    </source>
</evidence>
<keyword evidence="2" id="KW-1133">Transmembrane helix</keyword>
<evidence type="ECO:0000256" key="2">
    <source>
        <dbReference type="SAM" id="Phobius"/>
    </source>
</evidence>
<dbReference type="Proteomes" id="UP001500618">
    <property type="component" value="Unassembled WGS sequence"/>
</dbReference>
<comment type="caution">
    <text evidence="3">The sequence shown here is derived from an EMBL/GenBank/DDBJ whole genome shotgun (WGS) entry which is preliminary data.</text>
</comment>
<keyword evidence="2" id="KW-0812">Transmembrane</keyword>
<feature type="region of interest" description="Disordered" evidence="1">
    <location>
        <begin position="285"/>
        <end position="305"/>
    </location>
</feature>
<proteinExistence type="predicted"/>